<evidence type="ECO:0000313" key="4">
    <source>
        <dbReference type="Proteomes" id="UP000663843"/>
    </source>
</evidence>
<keyword evidence="2" id="KW-1133">Transmembrane helix</keyword>
<reference evidence="3" key="1">
    <citation type="submission" date="2021-01" db="EMBL/GenBank/DDBJ databases">
        <authorList>
            <person name="Kaushik A."/>
        </authorList>
    </citation>
    <scope>NUCLEOTIDE SEQUENCE</scope>
    <source>
        <strain evidence="3">AG2-2IIIB</strain>
    </source>
</reference>
<dbReference type="AlphaFoldDB" id="A0A8H3C1P4"/>
<name>A0A8H3C1P4_9AGAM</name>
<evidence type="ECO:0000256" key="1">
    <source>
        <dbReference type="SAM" id="MobiDB-lite"/>
    </source>
</evidence>
<sequence>MKIFTNYFRFGSQYALKQFRESTSLSEIQNLPVSVDFILVDPEEEEQSSLTDTNDSEDYSPFYTETQAPNIISALRSDTPLPLTCLSGNFLDLRATYPSLPLPMGVSNGTEICINASFKGYFTTLLAPCIWLVLGSYVFVATLAYAFRKSNMLNLIYESSIDDVVTFNAQGALACDTFISETPPLPTAEEVLESTLKQYGHLSDWDNDGATAQPTVSALPPNHKPKHVALDQRTLRNTVRKDVEIMFRGTKPQSWIAREHNLREAHSASWASSVHATALDFIEASMPRVRIPVQSPPTNYIPVQRNNILKPALLHPIEAGAAIRPGTLLLATPKHRPAPIITDTRHLAAMQHQCFNSSPLKYSYTTPSHTPGFQTQASESPTVPIGAMRATRKSSG</sequence>
<proteinExistence type="predicted"/>
<keyword evidence="2" id="KW-0472">Membrane</keyword>
<keyword evidence="2" id="KW-0812">Transmembrane</keyword>
<feature type="region of interest" description="Disordered" evidence="1">
    <location>
        <begin position="366"/>
        <end position="396"/>
    </location>
</feature>
<organism evidence="3 4">
    <name type="scientific">Rhizoctonia solani</name>
    <dbReference type="NCBI Taxonomy" id="456999"/>
    <lineage>
        <taxon>Eukaryota</taxon>
        <taxon>Fungi</taxon>
        <taxon>Dikarya</taxon>
        <taxon>Basidiomycota</taxon>
        <taxon>Agaricomycotina</taxon>
        <taxon>Agaricomycetes</taxon>
        <taxon>Cantharellales</taxon>
        <taxon>Ceratobasidiaceae</taxon>
        <taxon>Rhizoctonia</taxon>
    </lineage>
</organism>
<protein>
    <submittedName>
        <fullName evidence="3">Uncharacterized protein</fullName>
    </submittedName>
</protein>
<gene>
    <name evidence="3" type="ORF">RDB_LOCUS104611</name>
</gene>
<dbReference type="Proteomes" id="UP000663843">
    <property type="component" value="Unassembled WGS sequence"/>
</dbReference>
<evidence type="ECO:0000313" key="3">
    <source>
        <dbReference type="EMBL" id="CAE6469558.1"/>
    </source>
</evidence>
<feature type="compositionally biased region" description="Polar residues" evidence="1">
    <location>
        <begin position="366"/>
        <end position="381"/>
    </location>
</feature>
<evidence type="ECO:0000256" key="2">
    <source>
        <dbReference type="SAM" id="Phobius"/>
    </source>
</evidence>
<dbReference type="EMBL" id="CAJMWT010003349">
    <property type="protein sequence ID" value="CAE6469558.1"/>
    <property type="molecule type" value="Genomic_DNA"/>
</dbReference>
<comment type="caution">
    <text evidence="3">The sequence shown here is derived from an EMBL/GenBank/DDBJ whole genome shotgun (WGS) entry which is preliminary data.</text>
</comment>
<accession>A0A8H3C1P4</accession>
<feature type="transmembrane region" description="Helical" evidence="2">
    <location>
        <begin position="125"/>
        <end position="147"/>
    </location>
</feature>